<sequence length="296" mass="33836">MISSRIFYRNLSSRSGTYHKKYLQQDRKGGSTLQHNLQYKQISSSYTDVTPHLLKLKCLTIIIAMLTSIFALILILNTTTILPDMLPYSDKIYADCNIAEKKRLVKPFLFDLAHPEWNFCGNDDITLVLNNLKNPTNHSHPKIFCPGAVKIINLQIDPFMSGEFDSILTEFPKLDSLTLLGPIRNMVQCSPPKFEGRRKMVLPISSLRLVDTSFCTNLFGRMANKMELPCLQDVHLECSHPFVNETEGSLMSLKALENYYPSLKTVHYESTTYPGVEQLTREESHVELCIVYNECF</sequence>
<protein>
    <submittedName>
        <fullName evidence="2">Uncharacterized protein</fullName>
    </submittedName>
</protein>
<evidence type="ECO:0000256" key="1">
    <source>
        <dbReference type="SAM" id="Phobius"/>
    </source>
</evidence>
<feature type="transmembrane region" description="Helical" evidence="1">
    <location>
        <begin position="58"/>
        <end position="76"/>
    </location>
</feature>
<dbReference type="AlphaFoldDB" id="A0A226DV04"/>
<name>A0A226DV04_FOLCA</name>
<keyword evidence="3" id="KW-1185">Reference proteome</keyword>
<keyword evidence="1" id="KW-0812">Transmembrane</keyword>
<gene>
    <name evidence="2" type="ORF">Fcan01_16524</name>
</gene>
<organism evidence="2 3">
    <name type="scientific">Folsomia candida</name>
    <name type="common">Springtail</name>
    <dbReference type="NCBI Taxonomy" id="158441"/>
    <lineage>
        <taxon>Eukaryota</taxon>
        <taxon>Metazoa</taxon>
        <taxon>Ecdysozoa</taxon>
        <taxon>Arthropoda</taxon>
        <taxon>Hexapoda</taxon>
        <taxon>Collembola</taxon>
        <taxon>Entomobryomorpha</taxon>
        <taxon>Isotomoidea</taxon>
        <taxon>Isotomidae</taxon>
        <taxon>Proisotominae</taxon>
        <taxon>Folsomia</taxon>
    </lineage>
</organism>
<evidence type="ECO:0000313" key="2">
    <source>
        <dbReference type="EMBL" id="OXA48644.1"/>
    </source>
</evidence>
<comment type="caution">
    <text evidence="2">The sequence shown here is derived from an EMBL/GenBank/DDBJ whole genome shotgun (WGS) entry which is preliminary data.</text>
</comment>
<dbReference type="EMBL" id="LNIX01000011">
    <property type="protein sequence ID" value="OXA48644.1"/>
    <property type="molecule type" value="Genomic_DNA"/>
</dbReference>
<keyword evidence="1" id="KW-0472">Membrane</keyword>
<dbReference type="Proteomes" id="UP000198287">
    <property type="component" value="Unassembled WGS sequence"/>
</dbReference>
<proteinExistence type="predicted"/>
<keyword evidence="1" id="KW-1133">Transmembrane helix</keyword>
<accession>A0A226DV04</accession>
<reference evidence="2 3" key="1">
    <citation type="submission" date="2015-12" db="EMBL/GenBank/DDBJ databases">
        <title>The genome of Folsomia candida.</title>
        <authorList>
            <person name="Faddeeva A."/>
            <person name="Derks M.F."/>
            <person name="Anvar Y."/>
            <person name="Smit S."/>
            <person name="Van Straalen N."/>
            <person name="Roelofs D."/>
        </authorList>
    </citation>
    <scope>NUCLEOTIDE SEQUENCE [LARGE SCALE GENOMIC DNA]</scope>
    <source>
        <strain evidence="2 3">VU population</strain>
        <tissue evidence="2">Whole body</tissue>
    </source>
</reference>
<evidence type="ECO:0000313" key="3">
    <source>
        <dbReference type="Proteomes" id="UP000198287"/>
    </source>
</evidence>